<dbReference type="GO" id="GO:0031965">
    <property type="term" value="C:nuclear membrane"/>
    <property type="evidence" value="ECO:0007669"/>
    <property type="project" value="UniProtKB-SubCell"/>
</dbReference>
<keyword evidence="7" id="KW-0653">Protein transport</keyword>
<feature type="transmembrane region" description="Helical" evidence="15">
    <location>
        <begin position="154"/>
        <end position="171"/>
    </location>
</feature>
<keyword evidence="11 15" id="KW-0472">Membrane</keyword>
<evidence type="ECO:0000256" key="11">
    <source>
        <dbReference type="ARBA" id="ARBA00023136"/>
    </source>
</evidence>
<name>A0AAV7ZQN3_9EUKA</name>
<dbReference type="AlphaFoldDB" id="A0AAV7ZQN3"/>
<keyword evidence="9" id="KW-0811">Translocation</keyword>
<evidence type="ECO:0000256" key="7">
    <source>
        <dbReference type="ARBA" id="ARBA00022927"/>
    </source>
</evidence>
<evidence type="ECO:0000256" key="5">
    <source>
        <dbReference type="ARBA" id="ARBA00022692"/>
    </source>
</evidence>
<organism evidence="16 17">
    <name type="scientific">Anaeramoeba flamelloides</name>
    <dbReference type="NCBI Taxonomy" id="1746091"/>
    <lineage>
        <taxon>Eukaryota</taxon>
        <taxon>Metamonada</taxon>
        <taxon>Anaeramoebidae</taxon>
        <taxon>Anaeramoeba</taxon>
    </lineage>
</organism>
<accession>A0AAV7ZQN3</accession>
<proteinExistence type="inferred from homology"/>
<evidence type="ECO:0000256" key="3">
    <source>
        <dbReference type="ARBA" id="ARBA00005760"/>
    </source>
</evidence>
<keyword evidence="8 15" id="KW-1133">Transmembrane helix</keyword>
<evidence type="ECO:0000256" key="14">
    <source>
        <dbReference type="SAM" id="MobiDB-lite"/>
    </source>
</evidence>
<dbReference type="GO" id="GO:0070762">
    <property type="term" value="C:nuclear pore transmembrane ring"/>
    <property type="evidence" value="ECO:0007669"/>
    <property type="project" value="TreeGrafter"/>
</dbReference>
<feature type="transmembrane region" description="Helical" evidence="15">
    <location>
        <begin position="66"/>
        <end position="91"/>
    </location>
</feature>
<dbReference type="GO" id="GO:0015031">
    <property type="term" value="P:protein transport"/>
    <property type="evidence" value="ECO:0007669"/>
    <property type="project" value="UniProtKB-KW"/>
</dbReference>
<dbReference type="Proteomes" id="UP001146793">
    <property type="component" value="Unassembled WGS sequence"/>
</dbReference>
<keyword evidence="6" id="KW-0509">mRNA transport</keyword>
<evidence type="ECO:0000256" key="12">
    <source>
        <dbReference type="ARBA" id="ARBA00023242"/>
    </source>
</evidence>
<evidence type="ECO:0000256" key="6">
    <source>
        <dbReference type="ARBA" id="ARBA00022816"/>
    </source>
</evidence>
<feature type="transmembrane region" description="Helical" evidence="15">
    <location>
        <begin position="111"/>
        <end position="133"/>
    </location>
</feature>
<evidence type="ECO:0000256" key="10">
    <source>
        <dbReference type="ARBA" id="ARBA00023132"/>
    </source>
</evidence>
<dbReference type="GO" id="GO:0030674">
    <property type="term" value="F:protein-macromolecule adaptor activity"/>
    <property type="evidence" value="ECO:0007669"/>
    <property type="project" value="TreeGrafter"/>
</dbReference>
<feature type="transmembrane region" description="Helical" evidence="15">
    <location>
        <begin position="256"/>
        <end position="282"/>
    </location>
</feature>
<reference evidence="16" key="1">
    <citation type="submission" date="2022-08" db="EMBL/GenBank/DDBJ databases">
        <title>Novel sulphate-reducing endosymbionts in the free-living metamonad Anaeramoeba.</title>
        <authorList>
            <person name="Jerlstrom-Hultqvist J."/>
            <person name="Cepicka I."/>
            <person name="Gallot-Lavallee L."/>
            <person name="Salas-Leiva D."/>
            <person name="Curtis B.A."/>
            <person name="Zahonova K."/>
            <person name="Pipaliya S."/>
            <person name="Dacks J."/>
            <person name="Roger A.J."/>
        </authorList>
    </citation>
    <scope>NUCLEOTIDE SEQUENCE</scope>
    <source>
        <strain evidence="16">Busselton2</strain>
    </source>
</reference>
<keyword evidence="13" id="KW-0175">Coiled coil</keyword>
<evidence type="ECO:0000313" key="16">
    <source>
        <dbReference type="EMBL" id="KAJ3442315.1"/>
    </source>
</evidence>
<sequence length="694" mass="82180">MNTRIFLDNDQLRTNNRLTHRNLARHREALMNQSKQGTGYQQRNYGNESAGQMFLQLLKVQESKRFLDSFVVSLAISFLIFLFLFILNVLISNQADQFFSGFLQFKTVFLFGLFLLLYFLLLRIVRLCLTPLLMKKPETFFQKISWHFVPTHKPIFLVIVFFCVLCSRLFWKACSPNVWEDNEIIFYTTEDENENVIQNLQWINVWYCVSISVLVWLYNLHKADTFFLEFPSVEKPRFFRIKQCVRPILKRSIHELVMYLAVFLMGLVLLAVVLPSTIFSLAILRSYVKEQMSVNLFDKALMTYWIIFLMNISTAVMKIIFTARWPPLTQTPGLLITSNSKPFFHFLKRENDPWARHVAFRTLHDLAYSDSENRKIVFEEDSGRTWISIFKVCIEEISILLEGILSEIGSANSSNSYSFVDIKKNRNPNNYQNNFSSKYLQLNDESQYKNLHLRSPMNSKKKKNSNKKRQLQKILNEENYGNNFDEIEQPLRFVYQTWKKLSSIQIRLIVGKLLPDWPILDSFRNWLIISQKKKNKEKLKDQKKRKYLQLMKKKNKFDQDDDDDNDDSGNKKKNNDDDGDDDDDDDKDIFYNWQIFIWAAETLSQFVSVSIEEDHLGLLQGNIVSIIEWLIESLIQTERYLNADIDDPEKPLMIIDILRTTIYQIVTSMYDYLEQFEFIPSHTEKLESFINFEE</sequence>
<evidence type="ECO:0000256" key="13">
    <source>
        <dbReference type="SAM" id="Coils"/>
    </source>
</evidence>
<dbReference type="GO" id="GO:0006999">
    <property type="term" value="P:nuclear pore organization"/>
    <property type="evidence" value="ECO:0007669"/>
    <property type="project" value="TreeGrafter"/>
</dbReference>
<keyword evidence="5 15" id="KW-0812">Transmembrane</keyword>
<dbReference type="InterPro" id="IPR019049">
    <property type="entry name" value="Nucleoporin_prot_Ndc1/Nup"/>
</dbReference>
<feature type="transmembrane region" description="Helical" evidence="15">
    <location>
        <begin position="302"/>
        <end position="321"/>
    </location>
</feature>
<evidence type="ECO:0000256" key="1">
    <source>
        <dbReference type="ARBA" id="ARBA00004232"/>
    </source>
</evidence>
<evidence type="ECO:0000256" key="8">
    <source>
        <dbReference type="ARBA" id="ARBA00022989"/>
    </source>
</evidence>
<dbReference type="EMBL" id="JANTQA010000026">
    <property type="protein sequence ID" value="KAJ3442315.1"/>
    <property type="molecule type" value="Genomic_DNA"/>
</dbReference>
<dbReference type="GO" id="GO:0051028">
    <property type="term" value="P:mRNA transport"/>
    <property type="evidence" value="ECO:0007669"/>
    <property type="project" value="UniProtKB-KW"/>
</dbReference>
<evidence type="ECO:0000256" key="4">
    <source>
        <dbReference type="ARBA" id="ARBA00022448"/>
    </source>
</evidence>
<keyword evidence="4" id="KW-0813">Transport</keyword>
<keyword evidence="10" id="KW-0906">Nuclear pore complex</keyword>
<comment type="similarity">
    <text evidence="3">Belongs to the NDC1 family.</text>
</comment>
<evidence type="ECO:0000256" key="9">
    <source>
        <dbReference type="ARBA" id="ARBA00023010"/>
    </source>
</evidence>
<evidence type="ECO:0008006" key="18">
    <source>
        <dbReference type="Google" id="ProtNLM"/>
    </source>
</evidence>
<protein>
    <recommendedName>
        <fullName evidence="18">Nucleoporin NDC1</fullName>
    </recommendedName>
</protein>
<comment type="subcellular location">
    <subcellularLocation>
        <location evidence="1">Nucleus membrane</location>
        <topology evidence="1">Multi-pass membrane protein</topology>
    </subcellularLocation>
    <subcellularLocation>
        <location evidence="2">Nucleus</location>
        <location evidence="2">Nuclear pore complex</location>
    </subcellularLocation>
</comment>
<gene>
    <name evidence="16" type="ORF">M0812_12049</name>
</gene>
<feature type="region of interest" description="Disordered" evidence="14">
    <location>
        <begin position="556"/>
        <end position="585"/>
    </location>
</feature>
<dbReference type="PANTHER" id="PTHR13269">
    <property type="entry name" value="NUCLEOPORIN NDC1"/>
    <property type="match status" value="1"/>
</dbReference>
<dbReference type="PANTHER" id="PTHR13269:SF6">
    <property type="entry name" value="NUCLEOPORIN NDC1"/>
    <property type="match status" value="1"/>
</dbReference>
<evidence type="ECO:0000256" key="15">
    <source>
        <dbReference type="SAM" id="Phobius"/>
    </source>
</evidence>
<evidence type="ECO:0000313" key="17">
    <source>
        <dbReference type="Proteomes" id="UP001146793"/>
    </source>
</evidence>
<dbReference type="Pfam" id="PF09531">
    <property type="entry name" value="Ndc1_Nup"/>
    <property type="match status" value="1"/>
</dbReference>
<feature type="coiled-coil region" evidence="13">
    <location>
        <begin position="529"/>
        <end position="556"/>
    </location>
</feature>
<evidence type="ECO:0000256" key="2">
    <source>
        <dbReference type="ARBA" id="ARBA00004567"/>
    </source>
</evidence>
<keyword evidence="12" id="KW-0539">Nucleus</keyword>
<comment type="caution">
    <text evidence="16">The sequence shown here is derived from an EMBL/GenBank/DDBJ whole genome shotgun (WGS) entry which is preliminary data.</text>
</comment>